<dbReference type="STRING" id="1297742.A176_002617"/>
<dbReference type="Proteomes" id="UP000009026">
    <property type="component" value="Chromosome"/>
</dbReference>
<dbReference type="AlphaFoldDB" id="A0A0H4WWI9"/>
<dbReference type="KEGG" id="mym:A176_002617"/>
<keyword evidence="2" id="KW-1185">Reference proteome</keyword>
<protein>
    <submittedName>
        <fullName evidence="1">Uncharacterized protein</fullName>
    </submittedName>
</protein>
<organism evidence="1 2">
    <name type="scientific">Pseudomyxococcus hansupus</name>
    <dbReference type="NCBI Taxonomy" id="1297742"/>
    <lineage>
        <taxon>Bacteria</taxon>
        <taxon>Pseudomonadati</taxon>
        <taxon>Myxococcota</taxon>
        <taxon>Myxococcia</taxon>
        <taxon>Myxococcales</taxon>
        <taxon>Cystobacterineae</taxon>
        <taxon>Myxococcaceae</taxon>
        <taxon>Pseudomyxococcus</taxon>
    </lineage>
</organism>
<name>A0A0H4WWI9_9BACT</name>
<evidence type="ECO:0000313" key="2">
    <source>
        <dbReference type="Proteomes" id="UP000009026"/>
    </source>
</evidence>
<dbReference type="RefSeq" id="WP_002638576.1">
    <property type="nucleotide sequence ID" value="NZ_CP012109.1"/>
</dbReference>
<dbReference type="EMBL" id="CP012109">
    <property type="protein sequence ID" value="AKQ65705.1"/>
    <property type="molecule type" value="Genomic_DNA"/>
</dbReference>
<dbReference type="PATRIC" id="fig|1297742.4.peg.2643"/>
<reference evidence="1 2" key="1">
    <citation type="journal article" date="2016" name="PLoS ONE">
        <title>Complete Genome Sequence and Comparative Genomics of a Novel Myxobacterium Myxococcus hansupus.</title>
        <authorList>
            <person name="Sharma G."/>
            <person name="Narwani T."/>
            <person name="Subramanian S."/>
        </authorList>
    </citation>
    <scope>NUCLEOTIDE SEQUENCE [LARGE SCALE GENOMIC DNA]</scope>
    <source>
        <strain evidence="2">mixupus</strain>
    </source>
</reference>
<sequence length="47" mass="5343">MDMFWELLLGTLGLTLLIVVVTPAMWSSRLSLREKMRKGAEHTKPDA</sequence>
<gene>
    <name evidence="1" type="ORF">A176_002617</name>
</gene>
<accession>A0A0H4WWI9</accession>
<evidence type="ECO:0000313" key="1">
    <source>
        <dbReference type="EMBL" id="AKQ65705.1"/>
    </source>
</evidence>
<proteinExistence type="predicted"/>